<dbReference type="Ensembl" id="ENSLLET00000050087.1">
    <property type="protein sequence ID" value="ENSLLEP00000048202.1"/>
    <property type="gene ID" value="ENSLLEG00000030414.1"/>
</dbReference>
<accession>A0A8C5R906</accession>
<evidence type="ECO:0000313" key="4">
    <source>
        <dbReference type="Proteomes" id="UP000694569"/>
    </source>
</evidence>
<feature type="domain" description="LCCL" evidence="2">
    <location>
        <begin position="271"/>
        <end position="346"/>
    </location>
</feature>
<keyword evidence="4" id="KW-1185">Reference proteome</keyword>
<feature type="region of interest" description="Disordered" evidence="1">
    <location>
        <begin position="96"/>
        <end position="260"/>
    </location>
</feature>
<dbReference type="PROSITE" id="PS50820">
    <property type="entry name" value="LCCL"/>
    <property type="match status" value="2"/>
</dbReference>
<dbReference type="InterPro" id="IPR004043">
    <property type="entry name" value="LCCL"/>
</dbReference>
<evidence type="ECO:0000256" key="1">
    <source>
        <dbReference type="SAM" id="MobiDB-lite"/>
    </source>
</evidence>
<dbReference type="AlphaFoldDB" id="A0A8C5R906"/>
<feature type="region of interest" description="Disordered" evidence="1">
    <location>
        <begin position="350"/>
        <end position="387"/>
    </location>
</feature>
<reference evidence="3" key="1">
    <citation type="submission" date="2025-08" db="UniProtKB">
        <authorList>
            <consortium name="Ensembl"/>
        </authorList>
    </citation>
    <scope>IDENTIFICATION</scope>
</reference>
<dbReference type="PANTHER" id="PTHR31331:SF1">
    <property type="entry name" value="CYSTEINE RICH SECRETORY PROTEIN LCCL DOMAIN CONTAINING 2"/>
    <property type="match status" value="1"/>
</dbReference>
<dbReference type="GeneTree" id="ENSGT01150000289595"/>
<sequence>MFTVSSPPDGLTLQTPEPITKLPAVQIDCSMPASALKEDNLVVNCPPGCDKKKGTVYGNGIMTDHSSVCHSAILTGVIDPESGGNVAVKMLPGQVNYGESENNGVKSYKHGGWPKSFKVSKPQTDKSFANVPKEEPGRPGEPGKYGESEEPEEPGKSKRPEKFNESGKSPESGEVEEPKKAVETGKYNDPGEYPNKPIQPLKWQEPENYDKARQSEEPEKPKEIWKPNQSGKSPDSEDRKDPSMSKVPTHNSQLVDDDCTKTGEHLPDGISKLLCLRECVTAKMDIWGTDNYTEDSLACKAATHAGALPITGGMAEVEKLPGLPKYDGSTRNDITSKKYGTWSRSLVFRKPSSKISETPSKLPDFSSSKPTEPESPSKQPTGKISHS</sequence>
<dbReference type="InterPro" id="IPR036609">
    <property type="entry name" value="LCCL_sf"/>
</dbReference>
<dbReference type="Proteomes" id="UP000694569">
    <property type="component" value="Unplaced"/>
</dbReference>
<dbReference type="OrthoDB" id="10070753at2759"/>
<proteinExistence type="predicted"/>
<evidence type="ECO:0000259" key="2">
    <source>
        <dbReference type="PROSITE" id="PS50820"/>
    </source>
</evidence>
<dbReference type="Pfam" id="PF03815">
    <property type="entry name" value="LCCL"/>
    <property type="match status" value="2"/>
</dbReference>
<dbReference type="SUPFAM" id="SSF69848">
    <property type="entry name" value="LCCL domain"/>
    <property type="match status" value="2"/>
</dbReference>
<dbReference type="SMART" id="SM00603">
    <property type="entry name" value="LCCL"/>
    <property type="match status" value="2"/>
</dbReference>
<dbReference type="InterPro" id="IPR051957">
    <property type="entry name" value="CRISP-LCCL_domain"/>
</dbReference>
<dbReference type="Gene3D" id="2.170.130.20">
    <property type="entry name" value="LCCL-like domain"/>
    <property type="match status" value="2"/>
</dbReference>
<feature type="compositionally biased region" description="Basic and acidic residues" evidence="1">
    <location>
        <begin position="153"/>
        <end position="165"/>
    </location>
</feature>
<feature type="compositionally biased region" description="Low complexity" evidence="1">
    <location>
        <begin position="366"/>
        <end position="381"/>
    </location>
</feature>
<name>A0A8C5R906_9ANUR</name>
<protein>
    <recommendedName>
        <fullName evidence="2">LCCL domain-containing protein</fullName>
    </recommendedName>
</protein>
<feature type="domain" description="LCCL" evidence="2">
    <location>
        <begin position="43"/>
        <end position="117"/>
    </location>
</feature>
<dbReference type="PANTHER" id="PTHR31331">
    <property type="entry name" value="LCCL DOMAIN PROTEIN (AFU_ORTHOLOGUE AFUA_5G08630)"/>
    <property type="match status" value="1"/>
</dbReference>
<organism evidence="3 4">
    <name type="scientific">Leptobrachium leishanense</name>
    <name type="common">Leishan spiny toad</name>
    <dbReference type="NCBI Taxonomy" id="445787"/>
    <lineage>
        <taxon>Eukaryota</taxon>
        <taxon>Metazoa</taxon>
        <taxon>Chordata</taxon>
        <taxon>Craniata</taxon>
        <taxon>Vertebrata</taxon>
        <taxon>Euteleostomi</taxon>
        <taxon>Amphibia</taxon>
        <taxon>Batrachia</taxon>
        <taxon>Anura</taxon>
        <taxon>Pelobatoidea</taxon>
        <taxon>Megophryidae</taxon>
        <taxon>Leptobrachium</taxon>
    </lineage>
</organism>
<feature type="compositionally biased region" description="Basic and acidic residues" evidence="1">
    <location>
        <begin position="204"/>
        <end position="225"/>
    </location>
</feature>
<feature type="compositionally biased region" description="Basic and acidic residues" evidence="1">
    <location>
        <begin position="234"/>
        <end position="243"/>
    </location>
</feature>
<reference evidence="3" key="2">
    <citation type="submission" date="2025-09" db="UniProtKB">
        <authorList>
            <consortium name="Ensembl"/>
        </authorList>
    </citation>
    <scope>IDENTIFICATION</scope>
</reference>
<evidence type="ECO:0000313" key="3">
    <source>
        <dbReference type="Ensembl" id="ENSLLEP00000048202.1"/>
    </source>
</evidence>